<protein>
    <submittedName>
        <fullName evidence="1">Uncharacterized protein</fullName>
    </submittedName>
</protein>
<organism evidence="1 2">
    <name type="scientific">Faecalicatena contorta</name>
    <dbReference type="NCBI Taxonomy" id="39482"/>
    <lineage>
        <taxon>Bacteria</taxon>
        <taxon>Bacillati</taxon>
        <taxon>Bacillota</taxon>
        <taxon>Clostridia</taxon>
        <taxon>Lachnospirales</taxon>
        <taxon>Lachnospiraceae</taxon>
        <taxon>Faecalicatena</taxon>
    </lineage>
</organism>
<accession>A0A174N376</accession>
<name>A0A174N376_9FIRM</name>
<dbReference type="Proteomes" id="UP000095544">
    <property type="component" value="Unassembled WGS sequence"/>
</dbReference>
<evidence type="ECO:0000313" key="1">
    <source>
        <dbReference type="EMBL" id="CUP43093.1"/>
    </source>
</evidence>
<dbReference type="STRING" id="39482.ERS852491_05131"/>
<sequence length="64" mass="7748">MTVLFFGYTYLYLYFNPTQEGFWAPVTHDNPFRYRVNNYIIKNYLLNVKPGIHKDPGYYYAILI</sequence>
<reference evidence="1 2" key="1">
    <citation type="submission" date="2015-09" db="EMBL/GenBank/DDBJ databases">
        <authorList>
            <consortium name="Pathogen Informatics"/>
        </authorList>
    </citation>
    <scope>NUCLEOTIDE SEQUENCE [LARGE SCALE GENOMIC DNA]</scope>
    <source>
        <strain evidence="1 2">2789STDY5834876</strain>
    </source>
</reference>
<dbReference type="EMBL" id="CYZU01000107">
    <property type="protein sequence ID" value="CUP43093.1"/>
    <property type="molecule type" value="Genomic_DNA"/>
</dbReference>
<proteinExistence type="predicted"/>
<dbReference type="AlphaFoldDB" id="A0A174N376"/>
<gene>
    <name evidence="1" type="ORF">ERS852491_05131</name>
</gene>
<evidence type="ECO:0000313" key="2">
    <source>
        <dbReference type="Proteomes" id="UP000095544"/>
    </source>
</evidence>